<dbReference type="EMBL" id="BOPB01000009">
    <property type="protein sequence ID" value="GIJ21283.1"/>
    <property type="molecule type" value="Genomic_DNA"/>
</dbReference>
<gene>
    <name evidence="1" type="ORF">Vlu01_19070</name>
</gene>
<evidence type="ECO:0000313" key="2">
    <source>
        <dbReference type="Proteomes" id="UP000643165"/>
    </source>
</evidence>
<evidence type="ECO:0000313" key="1">
    <source>
        <dbReference type="EMBL" id="GIJ21283.1"/>
    </source>
</evidence>
<evidence type="ECO:0008006" key="3">
    <source>
        <dbReference type="Google" id="ProtNLM"/>
    </source>
</evidence>
<reference evidence="1 2" key="1">
    <citation type="submission" date="2021-01" db="EMBL/GenBank/DDBJ databases">
        <title>Whole genome shotgun sequence of Verrucosispora lutea NBRC 106530.</title>
        <authorList>
            <person name="Komaki H."/>
            <person name="Tamura T."/>
        </authorList>
    </citation>
    <scope>NUCLEOTIDE SEQUENCE [LARGE SCALE GENOMIC DNA]</scope>
    <source>
        <strain evidence="1 2">NBRC 106530</strain>
    </source>
</reference>
<dbReference type="Proteomes" id="UP000643165">
    <property type="component" value="Unassembled WGS sequence"/>
</dbReference>
<comment type="caution">
    <text evidence="1">The sequence shown here is derived from an EMBL/GenBank/DDBJ whole genome shotgun (WGS) entry which is preliminary data.</text>
</comment>
<organism evidence="1 2">
    <name type="scientific">Micromonospora lutea</name>
    <dbReference type="NCBI Taxonomy" id="419825"/>
    <lineage>
        <taxon>Bacteria</taxon>
        <taxon>Bacillati</taxon>
        <taxon>Actinomycetota</taxon>
        <taxon>Actinomycetes</taxon>
        <taxon>Micromonosporales</taxon>
        <taxon>Micromonosporaceae</taxon>
        <taxon>Micromonospora</taxon>
    </lineage>
</organism>
<name>A0ABQ4ITN8_9ACTN</name>
<dbReference type="InterPro" id="IPR009241">
    <property type="entry name" value="HigB-like"/>
</dbReference>
<proteinExistence type="predicted"/>
<accession>A0ABQ4ITN8</accession>
<keyword evidence="2" id="KW-1185">Reference proteome</keyword>
<sequence length="144" mass="16082">MSAKSQRNPEDPTADISSAYNPHVWEVVLHPEVEAWFLGLCRSDPASADLVAEAIELLAEQGPALGRPLVDRLKGSMFHHMKELRPGSAGSSEIRMIFAFDPAREAVFLVAGDKSGQWQSWYRTAIPLADARFEEHLTRLKVER</sequence>
<protein>
    <recommendedName>
        <fullName evidence="3">Addiction module toxin RelE</fullName>
    </recommendedName>
</protein>
<dbReference type="Pfam" id="PF05973">
    <property type="entry name" value="Gp49"/>
    <property type="match status" value="1"/>
</dbReference>